<organism evidence="2 3">
    <name type="scientific">Lachnospira multipara</name>
    <dbReference type="NCBI Taxonomy" id="28051"/>
    <lineage>
        <taxon>Bacteria</taxon>
        <taxon>Bacillati</taxon>
        <taxon>Bacillota</taxon>
        <taxon>Clostridia</taxon>
        <taxon>Lachnospirales</taxon>
        <taxon>Lachnospiraceae</taxon>
        <taxon>Lachnospira</taxon>
    </lineage>
</organism>
<keyword evidence="1" id="KW-0812">Transmembrane</keyword>
<feature type="transmembrane region" description="Helical" evidence="1">
    <location>
        <begin position="6"/>
        <end position="33"/>
    </location>
</feature>
<dbReference type="Proteomes" id="UP000236726">
    <property type="component" value="Unassembled WGS sequence"/>
</dbReference>
<reference evidence="2 3" key="1">
    <citation type="submission" date="2016-10" db="EMBL/GenBank/DDBJ databases">
        <authorList>
            <person name="de Groot N.N."/>
        </authorList>
    </citation>
    <scope>NUCLEOTIDE SEQUENCE [LARGE SCALE GENOMIC DNA]</scope>
    <source>
        <strain evidence="2 3">D15d</strain>
    </source>
</reference>
<dbReference type="AlphaFoldDB" id="A0A1H5X164"/>
<evidence type="ECO:0000256" key="1">
    <source>
        <dbReference type="SAM" id="Phobius"/>
    </source>
</evidence>
<gene>
    <name evidence="2" type="ORF">SAMN05216537_12021</name>
</gene>
<evidence type="ECO:0000313" key="2">
    <source>
        <dbReference type="EMBL" id="SEG05135.1"/>
    </source>
</evidence>
<keyword evidence="1" id="KW-1133">Transmembrane helix</keyword>
<keyword evidence="3" id="KW-1185">Reference proteome</keyword>
<evidence type="ECO:0000313" key="3">
    <source>
        <dbReference type="Proteomes" id="UP000236726"/>
    </source>
</evidence>
<feature type="transmembrane region" description="Helical" evidence="1">
    <location>
        <begin position="108"/>
        <end position="124"/>
    </location>
</feature>
<dbReference type="InterPro" id="IPR021125">
    <property type="entry name" value="DUF2127"/>
</dbReference>
<name>A0A1H5X164_9FIRM</name>
<sequence length="132" mass="14700">MKKYKIAAIIMIIHGGFMELAGVLCMIPALLLGNDKFDIGKFFEFKLQYFQDNIYMMIIMGAIYGVIRLIGAIGLLKNRMWGLVLSVIICIITITLMMFLLPAGIMDGILAGSALILILMGFYGDRKITNDL</sequence>
<keyword evidence="1" id="KW-0472">Membrane</keyword>
<feature type="transmembrane region" description="Helical" evidence="1">
    <location>
        <begin position="81"/>
        <end position="101"/>
    </location>
</feature>
<dbReference type="EMBL" id="FNUL01000020">
    <property type="protein sequence ID" value="SEG05135.1"/>
    <property type="molecule type" value="Genomic_DNA"/>
</dbReference>
<dbReference type="Pfam" id="PF09900">
    <property type="entry name" value="DUF2127"/>
    <property type="match status" value="1"/>
</dbReference>
<proteinExistence type="predicted"/>
<dbReference type="RefSeq" id="WP_103953481.1">
    <property type="nucleotide sequence ID" value="NZ_FNUL01000020.1"/>
</dbReference>
<accession>A0A1H5X164</accession>
<feature type="transmembrane region" description="Helical" evidence="1">
    <location>
        <begin position="54"/>
        <end position="75"/>
    </location>
</feature>
<protein>
    <submittedName>
        <fullName evidence="2">Predicted membrane protein</fullName>
    </submittedName>
</protein>